<dbReference type="PANTHER" id="PTHR43091:SF1">
    <property type="entry name" value="BETA-KETOACYL-[ACYL-CARRIER-PROTEIN] SYNTHASE III, CHLOROPLASTIC"/>
    <property type="match status" value="1"/>
</dbReference>
<dbReference type="EMBL" id="CP020472">
    <property type="protein sequence ID" value="ARD23258.1"/>
    <property type="molecule type" value="Genomic_DNA"/>
</dbReference>
<dbReference type="Gene3D" id="3.40.47.10">
    <property type="match status" value="1"/>
</dbReference>
<comment type="pathway">
    <text evidence="1">Lipid metabolism.</text>
</comment>
<evidence type="ECO:0000256" key="3">
    <source>
        <dbReference type="ARBA" id="ARBA00022516"/>
    </source>
</evidence>
<accession>A0ABM6JLQ6</accession>
<evidence type="ECO:0000313" key="10">
    <source>
        <dbReference type="EMBL" id="ARD23258.1"/>
    </source>
</evidence>
<evidence type="ECO:0000313" key="11">
    <source>
        <dbReference type="Proteomes" id="UP000191820"/>
    </source>
</evidence>
<keyword evidence="5" id="KW-0276">Fatty acid metabolism</keyword>
<dbReference type="CDD" id="cd00830">
    <property type="entry name" value="KAS_III"/>
    <property type="match status" value="1"/>
</dbReference>
<dbReference type="InterPro" id="IPR013751">
    <property type="entry name" value="ACP_syn_III_N"/>
</dbReference>
<protein>
    <submittedName>
        <fullName evidence="10">Beta-ketoacyl-ACP synthase</fullName>
    </submittedName>
</protein>
<dbReference type="Pfam" id="PF08541">
    <property type="entry name" value="ACP_syn_III_C"/>
    <property type="match status" value="1"/>
</dbReference>
<dbReference type="Pfam" id="PF08545">
    <property type="entry name" value="ACP_syn_III"/>
    <property type="match status" value="1"/>
</dbReference>
<evidence type="ECO:0000256" key="5">
    <source>
        <dbReference type="ARBA" id="ARBA00022832"/>
    </source>
</evidence>
<dbReference type="InterPro" id="IPR013747">
    <property type="entry name" value="ACP_syn_III_C"/>
</dbReference>
<dbReference type="InterPro" id="IPR016039">
    <property type="entry name" value="Thiolase-like"/>
</dbReference>
<proteinExistence type="inferred from homology"/>
<evidence type="ECO:0000259" key="9">
    <source>
        <dbReference type="Pfam" id="PF08545"/>
    </source>
</evidence>
<dbReference type="Proteomes" id="UP000191820">
    <property type="component" value="Chromosome"/>
</dbReference>
<gene>
    <name evidence="10" type="ORF">SJ2017_2981</name>
</gene>
<evidence type="ECO:0000256" key="7">
    <source>
        <dbReference type="ARBA" id="ARBA00023160"/>
    </source>
</evidence>
<sequence>MEIGIQAIASYIPTTSIDNVEQGSHFGETADFVESKLGPVKLPRKAEDQECSDLCVAAIEQLVKQQPSFDKEKIDALIVVTQNGDGEKLPHTAAIVQQKAGLPKTIAAFDVSLGCSGYVYGLYIIKGLLQAAGMKQALLITADPYSKVIDTSDRVTSMLFGDAATVSWISQNPVFKLGPVLFGTDGEGAESLQVQEGILSMNGRQVFNFASMNVPKHIKELLAACELTEAEVDAFLIHQGSAAIVDTIARRFTDKTRFIKDLKDTGNTVSSSIPLLIEKHAMNSEWNNIVLSGFGVGFSWASALMYR</sequence>
<keyword evidence="6" id="KW-0443">Lipid metabolism</keyword>
<evidence type="ECO:0000259" key="8">
    <source>
        <dbReference type="Pfam" id="PF08541"/>
    </source>
</evidence>
<name>A0ABM6JLQ6_9GAMM</name>
<feature type="domain" description="Beta-ketoacyl-[acyl-carrier-protein] synthase III C-terminal" evidence="8">
    <location>
        <begin position="222"/>
        <end position="305"/>
    </location>
</feature>
<dbReference type="SUPFAM" id="SSF53901">
    <property type="entry name" value="Thiolase-like"/>
    <property type="match status" value="1"/>
</dbReference>
<feature type="domain" description="Beta-ketoacyl-[acyl-carrier-protein] synthase III N-terminal" evidence="9">
    <location>
        <begin position="109"/>
        <end position="186"/>
    </location>
</feature>
<keyword evidence="7" id="KW-0275">Fatty acid biosynthesis</keyword>
<comment type="similarity">
    <text evidence="2">Belongs to the thiolase-like superfamily. FabH family.</text>
</comment>
<organism evidence="10 11">
    <name type="scientific">Shewanella japonica</name>
    <dbReference type="NCBI Taxonomy" id="93973"/>
    <lineage>
        <taxon>Bacteria</taxon>
        <taxon>Pseudomonadati</taxon>
        <taxon>Pseudomonadota</taxon>
        <taxon>Gammaproteobacteria</taxon>
        <taxon>Alteromonadales</taxon>
        <taxon>Shewanellaceae</taxon>
        <taxon>Shewanella</taxon>
    </lineage>
</organism>
<keyword evidence="3" id="KW-0444">Lipid biosynthesis</keyword>
<dbReference type="PANTHER" id="PTHR43091">
    <property type="entry name" value="3-OXOACYL-[ACYL-CARRIER-PROTEIN] SYNTHASE"/>
    <property type="match status" value="1"/>
</dbReference>
<evidence type="ECO:0000256" key="1">
    <source>
        <dbReference type="ARBA" id="ARBA00005189"/>
    </source>
</evidence>
<reference evidence="10 11" key="1">
    <citation type="submission" date="2017-03" db="EMBL/GenBank/DDBJ databases">
        <title>Genome sequencing of Shewanella japonica KCTC 22435.</title>
        <authorList>
            <person name="Kim K.M."/>
        </authorList>
    </citation>
    <scope>NUCLEOTIDE SEQUENCE [LARGE SCALE GENOMIC DNA]</scope>
    <source>
        <strain evidence="10 11">KCTC 22435</strain>
    </source>
</reference>
<evidence type="ECO:0000256" key="6">
    <source>
        <dbReference type="ARBA" id="ARBA00023098"/>
    </source>
</evidence>
<evidence type="ECO:0000256" key="4">
    <source>
        <dbReference type="ARBA" id="ARBA00022679"/>
    </source>
</evidence>
<dbReference type="RefSeq" id="WP_080916270.1">
    <property type="nucleotide sequence ID" value="NZ_CP020472.1"/>
</dbReference>
<keyword evidence="11" id="KW-1185">Reference proteome</keyword>
<keyword evidence="4" id="KW-0808">Transferase</keyword>
<evidence type="ECO:0000256" key="2">
    <source>
        <dbReference type="ARBA" id="ARBA00008642"/>
    </source>
</evidence>